<name>Q1Q4U6_KUEST</name>
<dbReference type="KEGG" id="kst:KSMBR1_0333"/>
<evidence type="ECO:0000313" key="5">
    <source>
        <dbReference type="EMBL" id="SOH02849.1"/>
    </source>
</evidence>
<dbReference type="AlphaFoldDB" id="Q1Q4U6"/>
<dbReference type="InterPro" id="IPR036280">
    <property type="entry name" value="Multihaem_cyt_sf"/>
</dbReference>
<evidence type="ECO:0000259" key="2">
    <source>
        <dbReference type="Pfam" id="PF09699"/>
    </source>
</evidence>
<reference evidence="4" key="1">
    <citation type="journal article" date="2006" name="Nature">
        <title>Deciphering the evolution and metabolism of an anammox bacterium from a community genome.</title>
        <authorList>
            <person name="Strous M."/>
            <person name="Pelletier E."/>
            <person name="Mangenot S."/>
            <person name="Rattei T."/>
            <person name="Lehner A."/>
            <person name="Taylor M.W."/>
            <person name="Horn M."/>
            <person name="Daims H."/>
            <person name="Bartol-Mavel D."/>
            <person name="Wincker P."/>
            <person name="Barbe V."/>
            <person name="Fonknechten N."/>
            <person name="Vallenet D."/>
            <person name="Segurens B."/>
            <person name="Schenowitz-Truong C."/>
            <person name="Medigue C."/>
            <person name="Collingro A."/>
            <person name="Snel B."/>
            <person name="Dutilh B.E."/>
            <person name="OpDenCamp H.J.M."/>
            <person name="vanDerDrift C."/>
            <person name="Cirpus I."/>
            <person name="vanDePas-Schoonen K.T."/>
            <person name="Harhangi H.R."/>
            <person name="vanNiftrik L."/>
            <person name="Schmid M."/>
            <person name="Keltjens J."/>
            <person name="vanDeVossenberg J."/>
            <person name="Kartal B."/>
            <person name="Meier H."/>
            <person name="Frishman D."/>
            <person name="Huynen M.A."/>
            <person name="Mewes H."/>
            <person name="Weissenbach J."/>
            <person name="Jetten M.S.M."/>
            <person name="Wagner M."/>
            <person name="LePaslier D."/>
        </authorList>
    </citation>
    <scope>NUCLEOTIDE SEQUENCE</scope>
</reference>
<reference evidence="5" key="4">
    <citation type="submission" date="2017-10" db="EMBL/GenBank/DDBJ databases">
        <authorList>
            <person name="Banno H."/>
            <person name="Chua N.-H."/>
        </authorList>
    </citation>
    <scope>NUCLEOTIDE SEQUENCE [LARGE SCALE GENOMIC DNA]</scope>
    <source>
        <strain evidence="5">Kuenenia_mbr1_ru-nijmegen</strain>
    </source>
</reference>
<dbReference type="OrthoDB" id="234670at2"/>
<dbReference type="InterPro" id="IPR051829">
    <property type="entry name" value="Multiheme_Cytochr_ET"/>
</dbReference>
<evidence type="ECO:0000313" key="4">
    <source>
        <dbReference type="EMBL" id="CAJ75043.1"/>
    </source>
</evidence>
<reference evidence="4" key="2">
    <citation type="submission" date="2006-01" db="EMBL/GenBank/DDBJ databases">
        <authorList>
            <person name="Genoscope"/>
        </authorList>
    </citation>
    <scope>NUCLEOTIDE SEQUENCE</scope>
</reference>
<dbReference type="Proteomes" id="UP000221734">
    <property type="component" value="Chromosome Kuenenia_stuttgartiensis_MBR1"/>
</dbReference>
<dbReference type="SUPFAM" id="SSF49452">
    <property type="entry name" value="Starch-binding domain-like"/>
    <property type="match status" value="1"/>
</dbReference>
<dbReference type="GO" id="GO:0030246">
    <property type="term" value="F:carbohydrate binding"/>
    <property type="evidence" value="ECO:0007669"/>
    <property type="project" value="InterPro"/>
</dbReference>
<dbReference type="InterPro" id="IPR010177">
    <property type="entry name" value="Paired_CXXCH_1"/>
</dbReference>
<dbReference type="SUPFAM" id="SSF48695">
    <property type="entry name" value="Multiheme cytochromes"/>
    <property type="match status" value="1"/>
</dbReference>
<feature type="domain" description="Cytochrome c-552/4" evidence="3">
    <location>
        <begin position="288"/>
        <end position="348"/>
    </location>
</feature>
<dbReference type="RefSeq" id="WP_099323757.1">
    <property type="nucleotide sequence ID" value="NZ_LT934425.1"/>
</dbReference>
<dbReference type="EMBL" id="CT573071">
    <property type="protein sequence ID" value="CAJ75043.1"/>
    <property type="molecule type" value="Genomic_DNA"/>
</dbReference>
<dbReference type="NCBIfam" id="TIGR01905">
    <property type="entry name" value="paired_CXXCH_1"/>
    <property type="match status" value="1"/>
</dbReference>
<keyword evidence="1" id="KW-0732">Signal</keyword>
<organism evidence="4">
    <name type="scientific">Kuenenia stuttgartiensis</name>
    <dbReference type="NCBI Taxonomy" id="174633"/>
    <lineage>
        <taxon>Bacteria</taxon>
        <taxon>Pseudomonadati</taxon>
        <taxon>Planctomycetota</taxon>
        <taxon>Candidatus Brocadiia</taxon>
        <taxon>Candidatus Brocadiales</taxon>
        <taxon>Candidatus Brocadiaceae</taxon>
        <taxon>Candidatus Kuenenia</taxon>
    </lineage>
</organism>
<dbReference type="Pfam" id="PF13435">
    <property type="entry name" value="Cytochrome_C554"/>
    <property type="match status" value="1"/>
</dbReference>
<gene>
    <name evidence="5" type="ORF">KSMBR1_0333</name>
    <name evidence="4" type="ORF">kuste4281</name>
</gene>
<dbReference type="Gene3D" id="2.60.40.1120">
    <property type="entry name" value="Carboxypeptidase-like, regulatory domain"/>
    <property type="match status" value="1"/>
</dbReference>
<proteinExistence type="predicted"/>
<protein>
    <submittedName>
        <fullName evidence="4">Hypothetical cytochrome protein</fullName>
    </submittedName>
    <submittedName>
        <fullName evidence="5">Putative cytochrome protein</fullName>
    </submittedName>
</protein>
<dbReference type="PANTHER" id="PTHR35038:SF8">
    <property type="entry name" value="C-TYPE POLYHEME CYTOCHROME OMCC"/>
    <property type="match status" value="1"/>
</dbReference>
<dbReference type="PANTHER" id="PTHR35038">
    <property type="entry name" value="DISSIMILATORY SULFITE REDUCTASE SIRA"/>
    <property type="match status" value="1"/>
</dbReference>
<sequence>MLIRKHLSMLSVLIAIVVSFPMVSGASAFVYQMTPMALSSANGSNSIFLQKSTSKETGKIVGKVTSTDGQPLTDITISIQTLTEETAYGSAFEDMATTNKKGKFKIKNLAPGKYIVRATPLSDEFYLPNDKFSVKVKSGKKKSVKIKLSSSSHPDSEYVGSTVCLGCHPDNKDWQETAHAKTIQTPASDTVVAPFSGNFMTTDDGKVAFRAFISGGDYKVTLYDLTNEAISVTYTVVRTHGGVSFAGKQRYHVKTGDSHYILPIQYNNRNADQSNPDAAWVSYEASTWYNNDGTLITTDEDTPPNKEKSFEQNCEGCHVTGLDITQNVNGEFVSNSKELGISCESCHGPGELHVSEGGGKARHIVNPKYLASDRGNEVCGQCHVRVKNKDGENSADFETEYPSIINGDEITPFIPGKVLADYIEETDADGNPTAGYWNDNDAGSLGENASENNHSKKHRQQYQDFIKSHHYNYAGQKCYQCHEPHVTGEAGTPQLRKRSDNNKICITCHDDFAETIEKDGEVQNRHAKHEFSSSSPGGSLCTGCHMPKTAKSAVNNDISSHVFDIIKPYASKAMADNNTANGIQNSSGTVITNSCAGCHSTDTDYGVERWYEWEEKD</sequence>
<keyword evidence="6" id="KW-1185">Reference proteome</keyword>
<evidence type="ECO:0000259" key="3">
    <source>
        <dbReference type="Pfam" id="PF13435"/>
    </source>
</evidence>
<dbReference type="InterPro" id="IPR023155">
    <property type="entry name" value="Cyt_c-552/4"/>
</dbReference>
<dbReference type="Pfam" id="PF09699">
    <property type="entry name" value="Paired_CXXCH_1"/>
    <property type="match status" value="1"/>
</dbReference>
<dbReference type="EMBL" id="LT934425">
    <property type="protein sequence ID" value="SOH02849.1"/>
    <property type="molecule type" value="Genomic_DNA"/>
</dbReference>
<dbReference type="Pfam" id="PF13620">
    <property type="entry name" value="CarboxypepD_reg"/>
    <property type="match status" value="1"/>
</dbReference>
<reference evidence="6" key="3">
    <citation type="submission" date="2017-10" db="EMBL/GenBank/DDBJ databases">
        <authorList>
            <person name="Frank J."/>
        </authorList>
    </citation>
    <scope>NUCLEOTIDE SEQUENCE [LARGE SCALE GENOMIC DNA]</scope>
</reference>
<accession>Q1Q4U6</accession>
<dbReference type="Gene3D" id="1.10.1130.10">
    <property type="entry name" value="Flavocytochrome C3, Chain A"/>
    <property type="match status" value="2"/>
</dbReference>
<evidence type="ECO:0000313" key="6">
    <source>
        <dbReference type="Proteomes" id="UP000221734"/>
    </source>
</evidence>
<feature type="domain" description="Doubled CXXCH motif" evidence="2">
    <location>
        <begin position="470"/>
        <end position="513"/>
    </location>
</feature>
<dbReference type="InterPro" id="IPR013784">
    <property type="entry name" value="Carb-bd-like_fold"/>
</dbReference>
<evidence type="ECO:0000256" key="1">
    <source>
        <dbReference type="ARBA" id="ARBA00022729"/>
    </source>
</evidence>